<comment type="catalytic activity">
    <reaction evidence="3">
        <text>a quinone + NADH + H(+) = a quinol + NAD(+)</text>
        <dbReference type="Rhea" id="RHEA:46160"/>
        <dbReference type="ChEBI" id="CHEBI:15378"/>
        <dbReference type="ChEBI" id="CHEBI:24646"/>
        <dbReference type="ChEBI" id="CHEBI:57540"/>
        <dbReference type="ChEBI" id="CHEBI:57945"/>
        <dbReference type="ChEBI" id="CHEBI:132124"/>
        <dbReference type="EC" id="1.6.5.2"/>
    </reaction>
</comment>
<dbReference type="GO" id="GO:0016020">
    <property type="term" value="C:membrane"/>
    <property type="evidence" value="ECO:0007669"/>
    <property type="project" value="TreeGrafter"/>
</dbReference>
<evidence type="ECO:0000313" key="6">
    <source>
        <dbReference type="EMBL" id="VDD51462.1"/>
    </source>
</evidence>
<evidence type="ECO:0000259" key="5">
    <source>
        <dbReference type="Pfam" id="PF03358"/>
    </source>
</evidence>
<reference evidence="6" key="1">
    <citation type="submission" date="2018-11" db="EMBL/GenBank/DDBJ databases">
        <authorList>
            <consortium name="Genoscope - CEA"/>
            <person name="William W."/>
        </authorList>
    </citation>
    <scope>NUCLEOTIDE SEQUENCE</scope>
</reference>
<gene>
    <name evidence="6" type="ORF">BOLC1T03851H</name>
</gene>
<dbReference type="GO" id="GO:0003955">
    <property type="term" value="F:NAD(P)H dehydrogenase (quinone) activity"/>
    <property type="evidence" value="ECO:0007669"/>
    <property type="project" value="UniProtKB-EC"/>
</dbReference>
<proteinExistence type="inferred from homology"/>
<name>A0A3P6G4J7_BRAOL</name>
<dbReference type="Gene3D" id="3.40.50.360">
    <property type="match status" value="1"/>
</dbReference>
<dbReference type="PANTHER" id="PTHR30546">
    <property type="entry name" value="FLAVODOXIN-RELATED PROTEIN WRBA-RELATED"/>
    <property type="match status" value="1"/>
</dbReference>
<evidence type="ECO:0000256" key="1">
    <source>
        <dbReference type="ARBA" id="ARBA00006961"/>
    </source>
</evidence>
<dbReference type="EMBL" id="LR031878">
    <property type="protein sequence ID" value="VDD51462.1"/>
    <property type="molecule type" value="Genomic_DNA"/>
</dbReference>
<evidence type="ECO:0000256" key="4">
    <source>
        <dbReference type="ARBA" id="ARBA00048983"/>
    </source>
</evidence>
<comment type="similarity">
    <text evidence="1">Belongs to the WrbA family.</text>
</comment>
<organism evidence="6">
    <name type="scientific">Brassica oleracea</name>
    <name type="common">Wild cabbage</name>
    <dbReference type="NCBI Taxonomy" id="3712"/>
    <lineage>
        <taxon>Eukaryota</taxon>
        <taxon>Viridiplantae</taxon>
        <taxon>Streptophyta</taxon>
        <taxon>Embryophyta</taxon>
        <taxon>Tracheophyta</taxon>
        <taxon>Spermatophyta</taxon>
        <taxon>Magnoliopsida</taxon>
        <taxon>eudicotyledons</taxon>
        <taxon>Gunneridae</taxon>
        <taxon>Pentapetalae</taxon>
        <taxon>rosids</taxon>
        <taxon>malvids</taxon>
        <taxon>Brassicales</taxon>
        <taxon>Brassicaceae</taxon>
        <taxon>Brassiceae</taxon>
        <taxon>Brassica</taxon>
    </lineage>
</organism>
<accession>A0A3P6G4J7</accession>
<comment type="catalytic activity">
    <reaction evidence="4">
        <text>a quinone + NADPH + H(+) = a quinol + NADP(+)</text>
        <dbReference type="Rhea" id="RHEA:46164"/>
        <dbReference type="ChEBI" id="CHEBI:15378"/>
        <dbReference type="ChEBI" id="CHEBI:24646"/>
        <dbReference type="ChEBI" id="CHEBI:57783"/>
        <dbReference type="ChEBI" id="CHEBI:58349"/>
        <dbReference type="ChEBI" id="CHEBI:132124"/>
        <dbReference type="EC" id="1.6.5.2"/>
    </reaction>
</comment>
<sequence length="72" mass="7890">MLQEHVPKSDAPLITPRHLADADGFVCGFPTRFGMMSVQFKAFLDRTQQLDGKPARIFYSTGSQGSGKETTA</sequence>
<evidence type="ECO:0000256" key="2">
    <source>
        <dbReference type="ARBA" id="ARBA00012648"/>
    </source>
</evidence>
<dbReference type="AlphaFoldDB" id="A0A3P6G4J7"/>
<dbReference type="InterPro" id="IPR029039">
    <property type="entry name" value="Flavoprotein-like_sf"/>
</dbReference>
<dbReference type="InterPro" id="IPR005025">
    <property type="entry name" value="FMN_Rdtase-like_dom"/>
</dbReference>
<evidence type="ECO:0000256" key="3">
    <source>
        <dbReference type="ARBA" id="ARBA00047678"/>
    </source>
</evidence>
<protein>
    <recommendedName>
        <fullName evidence="2">NAD(P)H dehydrogenase (quinone)</fullName>
        <ecNumber evidence="2">1.6.5.2</ecNumber>
    </recommendedName>
</protein>
<dbReference type="EC" id="1.6.5.2" evidence="2"/>
<dbReference type="Pfam" id="PF03358">
    <property type="entry name" value="FMN_red"/>
    <property type="match status" value="1"/>
</dbReference>
<dbReference type="SUPFAM" id="SSF52218">
    <property type="entry name" value="Flavoproteins"/>
    <property type="match status" value="1"/>
</dbReference>
<dbReference type="PANTHER" id="PTHR30546:SF23">
    <property type="entry name" value="FLAVOPROTEIN-LIKE PROTEIN YCP4-RELATED"/>
    <property type="match status" value="1"/>
</dbReference>
<feature type="domain" description="NADPH-dependent FMN reductase-like" evidence="5">
    <location>
        <begin position="18"/>
        <end position="67"/>
    </location>
</feature>